<dbReference type="GO" id="GO:0003676">
    <property type="term" value="F:nucleic acid binding"/>
    <property type="evidence" value="ECO:0007669"/>
    <property type="project" value="InterPro"/>
</dbReference>
<accession>A0A5J4ULN8</accession>
<dbReference type="CDD" id="cd09275">
    <property type="entry name" value="RNase_HI_RT_DIRS1"/>
    <property type="match status" value="1"/>
</dbReference>
<evidence type="ECO:0000313" key="3">
    <source>
        <dbReference type="Proteomes" id="UP000324800"/>
    </source>
</evidence>
<dbReference type="EMBL" id="SNRW01015207">
    <property type="protein sequence ID" value="KAA6370635.1"/>
    <property type="molecule type" value="Genomic_DNA"/>
</dbReference>
<feature type="domain" description="Reverse transcriptase" evidence="1">
    <location>
        <begin position="79"/>
        <end position="183"/>
    </location>
</feature>
<dbReference type="Gene3D" id="3.10.10.10">
    <property type="entry name" value="HIV Type 1 Reverse Transcriptase, subunit A, domain 1"/>
    <property type="match status" value="1"/>
</dbReference>
<sequence length="454" mass="51025">MRFPEVWTAIGAEKQVIMGIMPLLMIKNSTQILKNKSHLSQPRRIMLQYNFLLQEEIRQKTFIQVNPLYVKLFSPTFYIPKRDGSYRKIFDASAINQQKKKIHFKMISPFDAQQVLLKNSYLTSIDIKSAFNYITIHPSLELYLGFEVEDHSFVYICMPYGLRFASIVFTKTLQMALAAIKKATVPIEPPHSLDSITTGNSDQITGKIDWKVKITQIPISAGIISSNQVESLKGQSSSQTRMGFDSSTQAYNLVRALLVIAILKTNASRTGWGVVLELDQSELLQASSWKKPLSLRSSNQREAGAIRYALRKFKQQLAGIDQLKVQTDNQVAVMNLQRKAFAAPLATTMRLIFQEATQMGLMLHAVHIKGDKFATQKNTKCTINYSPTQEDAAAGTGGLQAVWSNETIAINPPLILMNKVVQKLRTVSNCTAVVIAMNWSNQWLSKQLQNMASD</sequence>
<dbReference type="Gene3D" id="3.30.420.10">
    <property type="entry name" value="Ribonuclease H-like superfamily/Ribonuclease H"/>
    <property type="match status" value="1"/>
</dbReference>
<feature type="non-terminal residue" evidence="2">
    <location>
        <position position="454"/>
    </location>
</feature>
<dbReference type="Proteomes" id="UP000324800">
    <property type="component" value="Unassembled WGS sequence"/>
</dbReference>
<dbReference type="PANTHER" id="PTHR33050">
    <property type="entry name" value="REVERSE TRANSCRIPTASE DOMAIN-CONTAINING PROTEIN"/>
    <property type="match status" value="1"/>
</dbReference>
<dbReference type="InterPro" id="IPR000477">
    <property type="entry name" value="RT_dom"/>
</dbReference>
<name>A0A5J4ULN8_9EUKA</name>
<organism evidence="2 3">
    <name type="scientific">Streblomastix strix</name>
    <dbReference type="NCBI Taxonomy" id="222440"/>
    <lineage>
        <taxon>Eukaryota</taxon>
        <taxon>Metamonada</taxon>
        <taxon>Preaxostyla</taxon>
        <taxon>Oxymonadida</taxon>
        <taxon>Streblomastigidae</taxon>
        <taxon>Streblomastix</taxon>
    </lineage>
</organism>
<gene>
    <name evidence="2" type="ORF">EZS28_033837</name>
</gene>
<dbReference type="SUPFAM" id="SSF56672">
    <property type="entry name" value="DNA/RNA polymerases"/>
    <property type="match status" value="1"/>
</dbReference>
<dbReference type="Pfam" id="PF00078">
    <property type="entry name" value="RVT_1"/>
    <property type="match status" value="1"/>
</dbReference>
<dbReference type="InterPro" id="IPR043502">
    <property type="entry name" value="DNA/RNA_pol_sf"/>
</dbReference>
<dbReference type="InterPro" id="IPR043128">
    <property type="entry name" value="Rev_trsase/Diguanyl_cyclase"/>
</dbReference>
<dbReference type="Gene3D" id="3.30.70.270">
    <property type="match status" value="1"/>
</dbReference>
<dbReference type="PANTHER" id="PTHR33050:SF7">
    <property type="entry name" value="RIBONUCLEASE H"/>
    <property type="match status" value="1"/>
</dbReference>
<comment type="caution">
    <text evidence="2">The sequence shown here is derived from an EMBL/GenBank/DDBJ whole genome shotgun (WGS) entry which is preliminary data.</text>
</comment>
<dbReference type="InterPro" id="IPR052055">
    <property type="entry name" value="Hepadnavirus_pol/RT"/>
</dbReference>
<protein>
    <recommendedName>
        <fullName evidence="1">Reverse transcriptase domain-containing protein</fullName>
    </recommendedName>
</protein>
<dbReference type="InterPro" id="IPR036397">
    <property type="entry name" value="RNaseH_sf"/>
</dbReference>
<dbReference type="AlphaFoldDB" id="A0A5J4ULN8"/>
<evidence type="ECO:0000259" key="1">
    <source>
        <dbReference type="Pfam" id="PF00078"/>
    </source>
</evidence>
<evidence type="ECO:0000313" key="2">
    <source>
        <dbReference type="EMBL" id="KAA6370635.1"/>
    </source>
</evidence>
<reference evidence="2 3" key="1">
    <citation type="submission" date="2019-03" db="EMBL/GenBank/DDBJ databases">
        <title>Single cell metagenomics reveals metabolic interactions within the superorganism composed of flagellate Streblomastix strix and complex community of Bacteroidetes bacteria on its surface.</title>
        <authorList>
            <person name="Treitli S.C."/>
            <person name="Kolisko M."/>
            <person name="Husnik F."/>
            <person name="Keeling P."/>
            <person name="Hampl V."/>
        </authorList>
    </citation>
    <scope>NUCLEOTIDE SEQUENCE [LARGE SCALE GENOMIC DNA]</scope>
    <source>
        <strain evidence="2">ST1C</strain>
    </source>
</reference>
<proteinExistence type="predicted"/>